<dbReference type="PROSITE" id="PS00175">
    <property type="entry name" value="PG_MUTASE"/>
    <property type="match status" value="1"/>
</dbReference>
<dbReference type="eggNOG" id="COG0406">
    <property type="taxonomic scope" value="Bacteria"/>
</dbReference>
<dbReference type="RefSeq" id="WP_013961534.1">
    <property type="nucleotide sequence ID" value="NC_015730.1"/>
</dbReference>
<organism evidence="5 6">
    <name type="scientific">Roseobacter litoralis (strain ATCC 49566 / DSM 6996 / JCM 21268 / NBRC 15278 / OCh 149)</name>
    <dbReference type="NCBI Taxonomy" id="391595"/>
    <lineage>
        <taxon>Bacteria</taxon>
        <taxon>Pseudomonadati</taxon>
        <taxon>Pseudomonadota</taxon>
        <taxon>Alphaproteobacteria</taxon>
        <taxon>Rhodobacterales</taxon>
        <taxon>Roseobacteraceae</taxon>
        <taxon>Roseobacter</taxon>
    </lineage>
</organism>
<dbReference type="InterPro" id="IPR050275">
    <property type="entry name" value="PGM_Phosphatase"/>
</dbReference>
<keyword evidence="1" id="KW-0324">Glycolysis</keyword>
<gene>
    <name evidence="5" type="ordered locus">RLO149_c016060</name>
</gene>
<name>F7ZGV0_ROSLO</name>
<dbReference type="GO" id="GO:0016791">
    <property type="term" value="F:phosphatase activity"/>
    <property type="evidence" value="ECO:0007669"/>
    <property type="project" value="TreeGrafter"/>
</dbReference>
<dbReference type="Gene3D" id="3.40.50.1240">
    <property type="entry name" value="Phosphoglycerate mutase-like"/>
    <property type="match status" value="1"/>
</dbReference>
<dbReference type="PANTHER" id="PTHR48100">
    <property type="entry name" value="BROAD-SPECIFICITY PHOSPHATASE YOR283W-RELATED"/>
    <property type="match status" value="1"/>
</dbReference>
<evidence type="ECO:0000313" key="6">
    <source>
        <dbReference type="Proteomes" id="UP000001353"/>
    </source>
</evidence>
<dbReference type="SMART" id="SM00855">
    <property type="entry name" value="PGAM"/>
    <property type="match status" value="1"/>
</dbReference>
<feature type="active site" description="Tele-phosphohistidine intermediate" evidence="3">
    <location>
        <position position="11"/>
    </location>
</feature>
<dbReference type="Proteomes" id="UP000001353">
    <property type="component" value="Chromosome"/>
</dbReference>
<evidence type="ECO:0000256" key="1">
    <source>
        <dbReference type="ARBA" id="ARBA00023152"/>
    </source>
</evidence>
<feature type="binding site" evidence="4">
    <location>
        <begin position="10"/>
        <end position="17"/>
    </location>
    <ligand>
        <name>substrate</name>
    </ligand>
</feature>
<sequence length="189" mass="20552">MQYPALYILRHGQTEWNAQHRIQGSLDSPLTELGRAQARMQHETLRSCDLTGYRAFCSPQGRAFHTASIALEGQCARVDTDPRLVEIGVGEWEGLCRNELGTGLAGEMSEESALHLYDRAPGGEGFLALRNRCAAFLSDLSGPAVLVTHGVTSRMLRLIILNMGTHEIADLPGGQGIVFHLSGGLQTKL</sequence>
<dbReference type="EMBL" id="CP002623">
    <property type="protein sequence ID" value="AEI93601.1"/>
    <property type="molecule type" value="Genomic_DNA"/>
</dbReference>
<proteinExistence type="predicted"/>
<reference evidence="5 6" key="1">
    <citation type="journal article" date="2011" name="BMC Genomics">
        <title>Comparative genome analysis and genome-guided physiological analysis of Roseobacter litoralis.</title>
        <authorList>
            <person name="Kalhoefer D."/>
            <person name="Thole S."/>
            <person name="Voget S."/>
            <person name="Lehmann R."/>
            <person name="Liesegang H."/>
            <person name="Wollher A."/>
            <person name="Daniel R."/>
            <person name="Simon M."/>
            <person name="Brinkhoff T."/>
        </authorList>
    </citation>
    <scope>NUCLEOTIDE SEQUENCE [LARGE SCALE GENOMIC DNA]</scope>
    <source>
        <strain evidence="6">ATCC 49566 / DSM 6996 / JCM 21268 / NBRC 15278 / OCh 149</strain>
    </source>
</reference>
<protein>
    <submittedName>
        <fullName evidence="5">Phosphoglycerate mutase family protein</fullName>
    </submittedName>
</protein>
<dbReference type="OrthoDB" id="9781415at2"/>
<dbReference type="GO" id="GO:0005737">
    <property type="term" value="C:cytoplasm"/>
    <property type="evidence" value="ECO:0007669"/>
    <property type="project" value="TreeGrafter"/>
</dbReference>
<dbReference type="KEGG" id="rli:RLO149_c016060"/>
<dbReference type="InterPro" id="IPR029033">
    <property type="entry name" value="His_PPase_superfam"/>
</dbReference>
<feature type="active site" description="Proton donor/acceptor" evidence="3">
    <location>
        <position position="86"/>
    </location>
</feature>
<feature type="binding site" evidence="4">
    <location>
        <position position="62"/>
    </location>
    <ligand>
        <name>substrate</name>
    </ligand>
</feature>
<dbReference type="CDD" id="cd07067">
    <property type="entry name" value="HP_PGM_like"/>
    <property type="match status" value="1"/>
</dbReference>
<keyword evidence="2" id="KW-0413">Isomerase</keyword>
<dbReference type="InterPro" id="IPR001345">
    <property type="entry name" value="PG/BPGM_mutase_AS"/>
</dbReference>
<evidence type="ECO:0000313" key="5">
    <source>
        <dbReference type="EMBL" id="AEI93601.1"/>
    </source>
</evidence>
<dbReference type="STRING" id="391595.RLO149_c016060"/>
<dbReference type="AlphaFoldDB" id="F7ZGV0"/>
<dbReference type="InterPro" id="IPR013078">
    <property type="entry name" value="His_Pase_superF_clade-1"/>
</dbReference>
<evidence type="ECO:0000256" key="4">
    <source>
        <dbReference type="PIRSR" id="PIRSR613078-2"/>
    </source>
</evidence>
<accession>F7ZGV0</accession>
<dbReference type="PANTHER" id="PTHR48100:SF1">
    <property type="entry name" value="HISTIDINE PHOSPHATASE FAMILY PROTEIN-RELATED"/>
    <property type="match status" value="1"/>
</dbReference>
<dbReference type="Pfam" id="PF00300">
    <property type="entry name" value="His_Phos_1"/>
    <property type="match status" value="1"/>
</dbReference>
<dbReference type="SUPFAM" id="SSF53254">
    <property type="entry name" value="Phosphoglycerate mutase-like"/>
    <property type="match status" value="1"/>
</dbReference>
<dbReference type="HOGENOM" id="CLU_033323_9_1_5"/>
<keyword evidence="6" id="KW-1185">Reference proteome</keyword>
<evidence type="ECO:0000256" key="3">
    <source>
        <dbReference type="PIRSR" id="PIRSR613078-1"/>
    </source>
</evidence>
<dbReference type="PIRSF" id="PIRSF000709">
    <property type="entry name" value="6PFK_2-Ptase"/>
    <property type="match status" value="1"/>
</dbReference>
<evidence type="ECO:0000256" key="2">
    <source>
        <dbReference type="ARBA" id="ARBA00023235"/>
    </source>
</evidence>